<dbReference type="CDD" id="cd06602">
    <property type="entry name" value="GH31_MGAM_SI_GAA"/>
    <property type="match status" value="1"/>
</dbReference>
<dbReference type="InParanoid" id="I7MIE2"/>
<dbReference type="Pfam" id="PF01055">
    <property type="entry name" value="Glyco_hydro_31_2nd"/>
    <property type="match status" value="1"/>
</dbReference>
<dbReference type="PANTHER" id="PTHR22762">
    <property type="entry name" value="ALPHA-GLUCOSIDASE"/>
    <property type="match status" value="1"/>
</dbReference>
<dbReference type="EMBL" id="GG662740">
    <property type="protein sequence ID" value="EAR92937.2"/>
    <property type="molecule type" value="Genomic_DNA"/>
</dbReference>
<proteinExistence type="inferred from homology"/>
<keyword evidence="10" id="KW-1185">Reference proteome</keyword>
<keyword evidence="3" id="KW-0325">Glycoprotein</keyword>
<dbReference type="AlphaFoldDB" id="I7MIE2"/>
<dbReference type="Pfam" id="PF21365">
    <property type="entry name" value="Glyco_hydro_31_3rd"/>
    <property type="match status" value="1"/>
</dbReference>
<feature type="signal peptide" evidence="6">
    <location>
        <begin position="1"/>
        <end position="17"/>
    </location>
</feature>
<protein>
    <submittedName>
        <fullName evidence="9">Glycoside hydrolase family 31 protein</fullName>
    </submittedName>
</protein>
<keyword evidence="2 5" id="KW-0378">Hydrolase</keyword>
<dbReference type="eggNOG" id="KOG1065">
    <property type="taxonomic scope" value="Eukaryota"/>
</dbReference>
<dbReference type="PANTHER" id="PTHR22762:SF133">
    <property type="entry name" value="P-TYPE DOMAIN-CONTAINING PROTEIN"/>
    <property type="match status" value="1"/>
</dbReference>
<organism evidence="9 10">
    <name type="scientific">Tetrahymena thermophila (strain SB210)</name>
    <dbReference type="NCBI Taxonomy" id="312017"/>
    <lineage>
        <taxon>Eukaryota</taxon>
        <taxon>Sar</taxon>
        <taxon>Alveolata</taxon>
        <taxon>Ciliophora</taxon>
        <taxon>Intramacronucleata</taxon>
        <taxon>Oligohymenophorea</taxon>
        <taxon>Hymenostomatida</taxon>
        <taxon>Tetrahymenina</taxon>
        <taxon>Tetrahymenidae</taxon>
        <taxon>Tetrahymena</taxon>
    </lineage>
</organism>
<evidence type="ECO:0000313" key="10">
    <source>
        <dbReference type="Proteomes" id="UP000009168"/>
    </source>
</evidence>
<sequence>MKSAFLILAILISCVLSQSQTYYYDKVDDKIVNGTVVQQKFKRNSQSLPNGIQNVVEDIQILITSQDANILDIQIKPLEKTDKIYEFIELEPFNSLYNETINNNVKSESEYIYSTEIINNGIKVTRKETNEVIFDTSPFSFLLNQVYMEVSTIMPTINLFGLGERNYKHLRLPPGVYTLYGRDEPSVIEQGRSGGNVYSSHPMYLMREQSGNFHVVFLKNSAGIDAEIRQNSVTFKAIGGIAHFKLFLGDKNPETAIKMYHKYLGGGYIIPPFWSLGFHQSRWGYKSGNQLNSVVDQYIQSNIPIDTIWSDIDYFKSKKTFAIDRDNYQKEDFNRLKKKQIKFIGIIDSAIGADQNIGGLANIEEYDAFCRSPVSGEYFKGNQWAGDSYFVDFFNPNSEKLFEDGIKEMESHLLKIDGIWLDMNEPANFCNGECGWRRYSKPDKSFIAQPFNFPYVIGQRDLATKTLPPHLLHYGYYYHKDVHNMYGMAETYITYKILKKTQSQPFILTRSSFPGTGKYSFKWSGDNHSNFEFLQTSLPTQILFNIFGIPMIGSDICGFMGNTTPELCTRWIQLGITYPFARNHNNDQAQNQELYALGEQVKSTSRKNLKFRYSILKHMYTLFIKSERVGTIQRPLFFEFPDCEQCYQDDVLDFQFMMGSELLFTPVLQENIDSIKPLFPQGKWFDLLTGMETSSSSSNQGKRRKVYNPLDAVIPVFLRDGYGIARQETKGVINTKQLDDNFNLIFGLREQNEDEVEKQSLSYLYSSQITMLDLGQQQYFDESHIENVCMENKQCVFTVDLEISKDKQNNFSFKIKTSKKIQSSIKFKQITLYGAPQFISNNLQICEINKQHVFKVSKLSTKGSYDLVFTSNIKFSDFSSDNELVLCFKSV</sequence>
<evidence type="ECO:0000256" key="2">
    <source>
        <dbReference type="ARBA" id="ARBA00022801"/>
    </source>
</evidence>
<dbReference type="Gene3D" id="3.20.20.80">
    <property type="entry name" value="Glycosidases"/>
    <property type="match status" value="1"/>
</dbReference>
<dbReference type="PROSITE" id="PS00129">
    <property type="entry name" value="GLYCOSYL_HYDROL_F31_1"/>
    <property type="match status" value="1"/>
</dbReference>
<dbReference type="RefSeq" id="XP_001013182.2">
    <property type="nucleotide sequence ID" value="XM_001013182.2"/>
</dbReference>
<dbReference type="InterPro" id="IPR011013">
    <property type="entry name" value="Gal_mutarotase_sf_dom"/>
</dbReference>
<dbReference type="GO" id="GO:0030246">
    <property type="term" value="F:carbohydrate binding"/>
    <property type="evidence" value="ECO:0007669"/>
    <property type="project" value="InterPro"/>
</dbReference>
<evidence type="ECO:0000259" key="8">
    <source>
        <dbReference type="Pfam" id="PF21365"/>
    </source>
</evidence>
<dbReference type="GeneID" id="7829438"/>
<feature type="domain" description="Glycosyl hydrolase family 31 C-terminal" evidence="8">
    <location>
        <begin position="631"/>
        <end position="722"/>
    </location>
</feature>
<accession>I7MIE2</accession>
<dbReference type="GO" id="GO:0004553">
    <property type="term" value="F:hydrolase activity, hydrolyzing O-glycosyl compounds"/>
    <property type="evidence" value="ECO:0007669"/>
    <property type="project" value="InterPro"/>
</dbReference>
<evidence type="ECO:0000256" key="6">
    <source>
        <dbReference type="SAM" id="SignalP"/>
    </source>
</evidence>
<evidence type="ECO:0000256" key="3">
    <source>
        <dbReference type="ARBA" id="ARBA00023180"/>
    </source>
</evidence>
<evidence type="ECO:0000256" key="4">
    <source>
        <dbReference type="ARBA" id="ARBA00023295"/>
    </source>
</evidence>
<comment type="similarity">
    <text evidence="1 5">Belongs to the glycosyl hydrolase 31 family.</text>
</comment>
<dbReference type="Gene3D" id="2.60.40.1760">
    <property type="entry name" value="glycosyl hydrolase (family 31)"/>
    <property type="match status" value="1"/>
</dbReference>
<dbReference type="STRING" id="312017.I7MIE2"/>
<dbReference type="Proteomes" id="UP000009168">
    <property type="component" value="Unassembled WGS sequence"/>
</dbReference>
<keyword evidence="4 5" id="KW-0326">Glycosidase</keyword>
<dbReference type="CDD" id="cd14752">
    <property type="entry name" value="GH31_N"/>
    <property type="match status" value="1"/>
</dbReference>
<dbReference type="KEGG" id="tet:TTHERM_00295500"/>
<dbReference type="OrthoDB" id="282771at2759"/>
<keyword evidence="6" id="KW-0732">Signal</keyword>
<dbReference type="GO" id="GO:0005975">
    <property type="term" value="P:carbohydrate metabolic process"/>
    <property type="evidence" value="ECO:0007669"/>
    <property type="project" value="InterPro"/>
</dbReference>
<evidence type="ECO:0000313" key="9">
    <source>
        <dbReference type="EMBL" id="EAR92937.2"/>
    </source>
</evidence>
<feature type="chain" id="PRO_5003712258" evidence="6">
    <location>
        <begin position="18"/>
        <end position="891"/>
    </location>
</feature>
<feature type="domain" description="Glycoside hydrolase family 31 TIM barrel" evidence="7">
    <location>
        <begin position="270"/>
        <end position="622"/>
    </location>
</feature>
<reference evidence="10" key="1">
    <citation type="journal article" date="2006" name="PLoS Biol.">
        <title>Macronuclear genome sequence of the ciliate Tetrahymena thermophila, a model eukaryote.</title>
        <authorList>
            <person name="Eisen J.A."/>
            <person name="Coyne R.S."/>
            <person name="Wu M."/>
            <person name="Wu D."/>
            <person name="Thiagarajan M."/>
            <person name="Wortman J.R."/>
            <person name="Badger J.H."/>
            <person name="Ren Q."/>
            <person name="Amedeo P."/>
            <person name="Jones K.M."/>
            <person name="Tallon L.J."/>
            <person name="Delcher A.L."/>
            <person name="Salzberg S.L."/>
            <person name="Silva J.C."/>
            <person name="Haas B.J."/>
            <person name="Majoros W.H."/>
            <person name="Farzad M."/>
            <person name="Carlton J.M."/>
            <person name="Smith R.K. Jr."/>
            <person name="Garg J."/>
            <person name="Pearlman R.E."/>
            <person name="Karrer K.M."/>
            <person name="Sun L."/>
            <person name="Manning G."/>
            <person name="Elde N.C."/>
            <person name="Turkewitz A.P."/>
            <person name="Asai D.J."/>
            <person name="Wilkes D.E."/>
            <person name="Wang Y."/>
            <person name="Cai H."/>
            <person name="Collins K."/>
            <person name="Stewart B.A."/>
            <person name="Lee S.R."/>
            <person name="Wilamowska K."/>
            <person name="Weinberg Z."/>
            <person name="Ruzzo W.L."/>
            <person name="Wloga D."/>
            <person name="Gaertig J."/>
            <person name="Frankel J."/>
            <person name="Tsao C.-C."/>
            <person name="Gorovsky M.A."/>
            <person name="Keeling P.J."/>
            <person name="Waller R.F."/>
            <person name="Patron N.J."/>
            <person name="Cherry J.M."/>
            <person name="Stover N.A."/>
            <person name="Krieger C.J."/>
            <person name="del Toro C."/>
            <person name="Ryder H.F."/>
            <person name="Williamson S.C."/>
            <person name="Barbeau R.A."/>
            <person name="Hamilton E.P."/>
            <person name="Orias E."/>
        </authorList>
    </citation>
    <scope>NUCLEOTIDE SEQUENCE [LARGE SCALE GENOMIC DNA]</scope>
    <source>
        <strain evidence="10">SB210</strain>
    </source>
</reference>
<dbReference type="SUPFAM" id="SSF74650">
    <property type="entry name" value="Galactose mutarotase-like"/>
    <property type="match status" value="1"/>
</dbReference>
<dbReference type="InterPro" id="IPR013780">
    <property type="entry name" value="Glyco_hydro_b"/>
</dbReference>
<dbReference type="Gene3D" id="2.60.40.1180">
    <property type="entry name" value="Golgi alpha-mannosidase II"/>
    <property type="match status" value="1"/>
</dbReference>
<dbReference type="InterPro" id="IPR030458">
    <property type="entry name" value="Glyco_hydro_31_AS"/>
</dbReference>
<name>I7MIE2_TETTS</name>
<dbReference type="SUPFAM" id="SSF51445">
    <property type="entry name" value="(Trans)glycosidases"/>
    <property type="match status" value="1"/>
</dbReference>
<evidence type="ECO:0000256" key="1">
    <source>
        <dbReference type="ARBA" id="ARBA00007806"/>
    </source>
</evidence>
<evidence type="ECO:0000256" key="5">
    <source>
        <dbReference type="RuleBase" id="RU361185"/>
    </source>
</evidence>
<dbReference type="InterPro" id="IPR000322">
    <property type="entry name" value="Glyco_hydro_31_TIM"/>
</dbReference>
<dbReference type="InterPro" id="IPR017853">
    <property type="entry name" value="GH"/>
</dbReference>
<dbReference type="SUPFAM" id="SSF51011">
    <property type="entry name" value="Glycosyl hydrolase domain"/>
    <property type="match status" value="1"/>
</dbReference>
<dbReference type="InterPro" id="IPR048395">
    <property type="entry name" value="Glyco_hydro_31_C"/>
</dbReference>
<evidence type="ECO:0000259" key="7">
    <source>
        <dbReference type="Pfam" id="PF01055"/>
    </source>
</evidence>
<gene>
    <name evidence="9" type="ORF">TTHERM_00295500</name>
</gene>